<protein>
    <recommendedName>
        <fullName evidence="1">Helix-turn-helix domain-containing protein</fullName>
    </recommendedName>
</protein>
<dbReference type="Pfam" id="PF12728">
    <property type="entry name" value="HTH_17"/>
    <property type="match status" value="1"/>
</dbReference>
<dbReference type="InterPro" id="IPR041657">
    <property type="entry name" value="HTH_17"/>
</dbReference>
<organism evidence="2 3">
    <name type="scientific">Sediminivirga luteola</name>
    <dbReference type="NCBI Taxonomy" id="1774748"/>
    <lineage>
        <taxon>Bacteria</taxon>
        <taxon>Bacillati</taxon>
        <taxon>Actinomycetota</taxon>
        <taxon>Actinomycetes</taxon>
        <taxon>Micrococcales</taxon>
        <taxon>Brevibacteriaceae</taxon>
        <taxon>Sediminivirga</taxon>
    </lineage>
</organism>
<gene>
    <name evidence="2" type="ORF">GCM10011333_06360</name>
</gene>
<reference evidence="2" key="1">
    <citation type="journal article" date="2014" name="Int. J. Syst. Evol. Microbiol.">
        <title>Complete genome sequence of Corynebacterium casei LMG S-19264T (=DSM 44701T), isolated from a smear-ripened cheese.</title>
        <authorList>
            <consortium name="US DOE Joint Genome Institute (JGI-PGF)"/>
            <person name="Walter F."/>
            <person name="Albersmeier A."/>
            <person name="Kalinowski J."/>
            <person name="Ruckert C."/>
        </authorList>
    </citation>
    <scope>NUCLEOTIDE SEQUENCE</scope>
    <source>
        <strain evidence="2">CGMCC 1.12785</strain>
    </source>
</reference>
<proteinExistence type="predicted"/>
<reference evidence="2" key="2">
    <citation type="submission" date="2020-09" db="EMBL/GenBank/DDBJ databases">
        <authorList>
            <person name="Sun Q."/>
            <person name="Zhou Y."/>
        </authorList>
    </citation>
    <scope>NUCLEOTIDE SEQUENCE</scope>
    <source>
        <strain evidence="2">CGMCC 1.12785</strain>
    </source>
</reference>
<keyword evidence="3" id="KW-1185">Reference proteome</keyword>
<dbReference type="Proteomes" id="UP000616114">
    <property type="component" value="Unassembled WGS sequence"/>
</dbReference>
<feature type="domain" description="Helix-turn-helix" evidence="1">
    <location>
        <begin position="7"/>
        <end position="52"/>
    </location>
</feature>
<evidence type="ECO:0000313" key="3">
    <source>
        <dbReference type="Proteomes" id="UP000616114"/>
    </source>
</evidence>
<comment type="caution">
    <text evidence="2">The sequence shown here is derived from an EMBL/GenBank/DDBJ whole genome shotgun (WGS) entry which is preliminary data.</text>
</comment>
<sequence>MVGRLDLLGVSDAAEMLGVTRRQVNRLTASGDLVKVARGLVDRTSVERYLASGGAAHVRGWTEPTAWAAITLLAGGEPYWLGAPQRSRLRHALHTVSSPSEFTARVRNRATVHPYEGHRSVTERVRQELVIAHRSRLGLVETGTYVDGYAGADALPVLARRFGLRENPRGTIILRAVTIDLSIVADLTSTSALAAVDTAGSLDPRERGVGERALSQLLERFRR</sequence>
<dbReference type="AlphaFoldDB" id="A0A8J2TW01"/>
<accession>A0A8J2TW01</accession>
<evidence type="ECO:0000259" key="1">
    <source>
        <dbReference type="Pfam" id="PF12728"/>
    </source>
</evidence>
<evidence type="ECO:0000313" key="2">
    <source>
        <dbReference type="EMBL" id="GGA06148.1"/>
    </source>
</evidence>
<name>A0A8J2TW01_9MICO</name>
<dbReference type="EMBL" id="BMFY01000002">
    <property type="protein sequence ID" value="GGA06148.1"/>
    <property type="molecule type" value="Genomic_DNA"/>
</dbReference>